<evidence type="ECO:0000256" key="2">
    <source>
        <dbReference type="ARBA" id="ARBA00012962"/>
    </source>
</evidence>
<gene>
    <name evidence="8" type="primary">aroE</name>
    <name evidence="10" type="ORF">SHALO_0741</name>
</gene>
<dbReference type="GO" id="GO:0004764">
    <property type="term" value="F:shikimate 3-dehydrogenase (NADP+) activity"/>
    <property type="evidence" value="ECO:0007669"/>
    <property type="project" value="UniProtKB-UniRule"/>
</dbReference>
<evidence type="ECO:0000256" key="4">
    <source>
        <dbReference type="ARBA" id="ARBA00022857"/>
    </source>
</evidence>
<dbReference type="SUPFAM" id="SSF53223">
    <property type="entry name" value="Aminoacid dehydrogenase-like, N-terminal domain"/>
    <property type="match status" value="1"/>
</dbReference>
<comment type="similarity">
    <text evidence="8">Belongs to the shikimate dehydrogenase family.</text>
</comment>
<evidence type="ECO:0000256" key="8">
    <source>
        <dbReference type="HAMAP-Rule" id="MF_00222"/>
    </source>
</evidence>
<dbReference type="KEGG" id="shal:SHALO_0741"/>
<keyword evidence="6 8" id="KW-0057">Aromatic amino acid biosynthesis</keyword>
<dbReference type="InterPro" id="IPR013708">
    <property type="entry name" value="Shikimate_DH-bd_N"/>
</dbReference>
<dbReference type="Gene3D" id="3.40.50.10860">
    <property type="entry name" value="Leucine Dehydrogenase, chain A, domain 1"/>
    <property type="match status" value="1"/>
</dbReference>
<keyword evidence="11" id="KW-1185">Reference proteome</keyword>
<dbReference type="InterPro" id="IPR046346">
    <property type="entry name" value="Aminoacid_DH-like_N_sf"/>
</dbReference>
<comment type="catalytic activity">
    <reaction evidence="7 8">
        <text>shikimate + NADP(+) = 3-dehydroshikimate + NADPH + H(+)</text>
        <dbReference type="Rhea" id="RHEA:17737"/>
        <dbReference type="ChEBI" id="CHEBI:15378"/>
        <dbReference type="ChEBI" id="CHEBI:16630"/>
        <dbReference type="ChEBI" id="CHEBI:36208"/>
        <dbReference type="ChEBI" id="CHEBI:57783"/>
        <dbReference type="ChEBI" id="CHEBI:58349"/>
        <dbReference type="EC" id="1.1.1.25"/>
    </reaction>
</comment>
<reference evidence="11" key="1">
    <citation type="submission" date="2016-08" db="EMBL/GenBank/DDBJ databases">
        <title>Complete genome sequence of the organohalide-respiring Epsilonproteobacterium Sulfurospirillum halorespirans.</title>
        <authorList>
            <person name="Goris T."/>
            <person name="Zimmermann J."/>
            <person name="Schenz B."/>
            <person name="Lemos M."/>
            <person name="Hackermueller J."/>
            <person name="Diekert G."/>
        </authorList>
    </citation>
    <scope>NUCLEOTIDE SEQUENCE [LARGE SCALE GENOMIC DNA]</scope>
    <source>
        <strain>DSM 13726</strain>
        <strain evidence="11">PCE-M2</strain>
    </source>
</reference>
<dbReference type="Gene3D" id="3.40.50.720">
    <property type="entry name" value="NAD(P)-binding Rossmann-like Domain"/>
    <property type="match status" value="1"/>
</dbReference>
<dbReference type="PATRIC" id="fig|1193502.14.peg.746"/>
<dbReference type="GO" id="GO:0008652">
    <property type="term" value="P:amino acid biosynthetic process"/>
    <property type="evidence" value="ECO:0007669"/>
    <property type="project" value="UniProtKB-KW"/>
</dbReference>
<organism evidence="10 11">
    <name type="scientific">Sulfurospirillum halorespirans DSM 13726</name>
    <dbReference type="NCBI Taxonomy" id="1193502"/>
    <lineage>
        <taxon>Bacteria</taxon>
        <taxon>Pseudomonadati</taxon>
        <taxon>Campylobacterota</taxon>
        <taxon>Epsilonproteobacteria</taxon>
        <taxon>Campylobacterales</taxon>
        <taxon>Sulfurospirillaceae</taxon>
        <taxon>Sulfurospirillum</taxon>
    </lineage>
</organism>
<dbReference type="EMBL" id="CP017111">
    <property type="protein sequence ID" value="AOO64524.1"/>
    <property type="molecule type" value="Genomic_DNA"/>
</dbReference>
<dbReference type="Pfam" id="PF08501">
    <property type="entry name" value="Shikimate_dh_N"/>
    <property type="match status" value="1"/>
</dbReference>
<feature type="binding site" evidence="8">
    <location>
        <position position="59"/>
    </location>
    <ligand>
        <name>shikimate</name>
        <dbReference type="ChEBI" id="CHEBI:36208"/>
    </ligand>
</feature>
<dbReference type="InterPro" id="IPR036291">
    <property type="entry name" value="NAD(P)-bd_dom_sf"/>
</dbReference>
<evidence type="ECO:0000256" key="6">
    <source>
        <dbReference type="ARBA" id="ARBA00023141"/>
    </source>
</evidence>
<sequence>MLLFSIFGDPVTHSISPRLHNTVLNTLNLNGCYVRKTIKEPEKLLSTFRAMNLQGANVTVPHKEAAYAQCDEVRGLAKEIGAVNTLVSEGARVIGYNTDAEGFYEAIKSFGYLRNALILGAGGTAKAIAMILKIHQIETTILNRSASRLAFFEAKGFTCNTWETFTCKAYDLIINTTSAGLKEEAYPCDKALLETLFQDAKYAFDVIYNKPTPFLELARSHQLTCKDGKEMLLYQGVLAFNLFFSKHYDVKTIESLMRPAFDL</sequence>
<dbReference type="PANTHER" id="PTHR21089:SF1">
    <property type="entry name" value="BIFUNCTIONAL 3-DEHYDROQUINATE DEHYDRATASE_SHIKIMATE DEHYDROGENASE, CHLOROPLASTIC"/>
    <property type="match status" value="1"/>
</dbReference>
<dbReference type="HAMAP" id="MF_00222">
    <property type="entry name" value="Shikimate_DH_AroE"/>
    <property type="match status" value="1"/>
</dbReference>
<evidence type="ECO:0000313" key="11">
    <source>
        <dbReference type="Proteomes" id="UP000094609"/>
    </source>
</evidence>
<dbReference type="InterPro" id="IPR022893">
    <property type="entry name" value="Shikimate_DH_fam"/>
</dbReference>
<dbReference type="NCBIfam" id="NF001316">
    <property type="entry name" value="PRK00258.2-5"/>
    <property type="match status" value="1"/>
</dbReference>
<dbReference type="InterPro" id="IPR011342">
    <property type="entry name" value="Shikimate_DH"/>
</dbReference>
<dbReference type="STRING" id="1193502.SHALO_0741"/>
<dbReference type="GO" id="GO:0009073">
    <property type="term" value="P:aromatic amino acid family biosynthetic process"/>
    <property type="evidence" value="ECO:0007669"/>
    <property type="project" value="UniProtKB-KW"/>
</dbReference>
<evidence type="ECO:0000256" key="7">
    <source>
        <dbReference type="ARBA" id="ARBA00049442"/>
    </source>
</evidence>
<dbReference type="EC" id="1.1.1.25" evidence="2 8"/>
<feature type="binding site" evidence="8">
    <location>
        <position position="228"/>
    </location>
    <ligand>
        <name>NADP(+)</name>
        <dbReference type="ChEBI" id="CHEBI:58349"/>
    </ligand>
</feature>
<dbReference type="Proteomes" id="UP000094609">
    <property type="component" value="Chromosome"/>
</dbReference>
<evidence type="ECO:0000256" key="3">
    <source>
        <dbReference type="ARBA" id="ARBA00022605"/>
    </source>
</evidence>
<comment type="function">
    <text evidence="8">Involved in the biosynthesis of the chorismate, which leads to the biosynthesis of aromatic amino acids. Catalyzes the reversible NADPH linked reduction of 3-dehydroshikimate (DHSA) to yield shikimate (SA).</text>
</comment>
<dbReference type="AlphaFoldDB" id="A0A1D7TI35"/>
<dbReference type="NCBIfam" id="TIGR00507">
    <property type="entry name" value="aroE"/>
    <property type="match status" value="1"/>
</dbReference>
<dbReference type="CDD" id="cd01065">
    <property type="entry name" value="NAD_bind_Shikimate_DH"/>
    <property type="match status" value="1"/>
</dbReference>
<keyword evidence="3 8" id="KW-0028">Amino-acid biosynthesis</keyword>
<dbReference type="GO" id="GO:0009423">
    <property type="term" value="P:chorismate biosynthetic process"/>
    <property type="evidence" value="ECO:0007669"/>
    <property type="project" value="UniProtKB-UniRule"/>
</dbReference>
<feature type="binding site" evidence="8">
    <location>
        <position position="84"/>
    </location>
    <ligand>
        <name>shikimate</name>
        <dbReference type="ChEBI" id="CHEBI:36208"/>
    </ligand>
</feature>
<evidence type="ECO:0000256" key="1">
    <source>
        <dbReference type="ARBA" id="ARBA00004871"/>
    </source>
</evidence>
<dbReference type="SUPFAM" id="SSF51735">
    <property type="entry name" value="NAD(P)-binding Rossmann-fold domains"/>
    <property type="match status" value="1"/>
</dbReference>
<comment type="pathway">
    <text evidence="1 8">Metabolic intermediate biosynthesis; chorismate biosynthesis; chorismate from D-erythrose 4-phosphate and phosphoenolpyruvate: step 4/7.</text>
</comment>
<dbReference type="PANTHER" id="PTHR21089">
    <property type="entry name" value="SHIKIMATE DEHYDROGENASE"/>
    <property type="match status" value="1"/>
</dbReference>
<dbReference type="GO" id="GO:0005829">
    <property type="term" value="C:cytosol"/>
    <property type="evidence" value="ECO:0007669"/>
    <property type="project" value="TreeGrafter"/>
</dbReference>
<feature type="binding site" evidence="8">
    <location>
        <position position="208"/>
    </location>
    <ligand>
        <name>shikimate</name>
        <dbReference type="ChEBI" id="CHEBI:36208"/>
    </ligand>
</feature>
<feature type="active site" description="Proton acceptor" evidence="8">
    <location>
        <position position="63"/>
    </location>
</feature>
<evidence type="ECO:0000259" key="9">
    <source>
        <dbReference type="Pfam" id="PF08501"/>
    </source>
</evidence>
<feature type="binding site" evidence="8">
    <location>
        <begin position="14"/>
        <end position="16"/>
    </location>
    <ligand>
        <name>shikimate</name>
        <dbReference type="ChEBI" id="CHEBI:36208"/>
    </ligand>
</feature>
<feature type="domain" description="Shikimate dehydrogenase substrate binding N-terminal" evidence="9">
    <location>
        <begin position="6"/>
        <end position="86"/>
    </location>
</feature>
<evidence type="ECO:0000256" key="5">
    <source>
        <dbReference type="ARBA" id="ARBA00023002"/>
    </source>
</evidence>
<dbReference type="UniPathway" id="UPA00053">
    <property type="reaction ID" value="UER00087"/>
</dbReference>
<accession>A0A1D7TI35</accession>
<proteinExistence type="inferred from homology"/>
<feature type="binding site" evidence="8">
    <location>
        <position position="206"/>
    </location>
    <ligand>
        <name>NADP(+)</name>
        <dbReference type="ChEBI" id="CHEBI:58349"/>
    </ligand>
</feature>
<comment type="subunit">
    <text evidence="8">Homodimer.</text>
</comment>
<feature type="binding site" evidence="8">
    <location>
        <position position="235"/>
    </location>
    <ligand>
        <name>shikimate</name>
        <dbReference type="ChEBI" id="CHEBI:36208"/>
    </ligand>
</feature>
<keyword evidence="5 8" id="KW-0560">Oxidoreductase</keyword>
<dbReference type="GO" id="GO:0019632">
    <property type="term" value="P:shikimate metabolic process"/>
    <property type="evidence" value="ECO:0007669"/>
    <property type="project" value="InterPro"/>
</dbReference>
<protein>
    <recommendedName>
        <fullName evidence="2 8">Shikimate dehydrogenase (NADP(+))</fullName>
        <shortName evidence="8">SDH</shortName>
        <ecNumber evidence="2 8">1.1.1.25</ecNumber>
    </recommendedName>
</protein>
<name>A0A1D7TI35_9BACT</name>
<comment type="caution">
    <text evidence="8">Lacks conserved residue(s) required for the propagation of feature annotation.</text>
</comment>
<keyword evidence="4 8" id="KW-0521">NADP</keyword>
<evidence type="ECO:0000313" key="10">
    <source>
        <dbReference type="EMBL" id="AOO64524.1"/>
    </source>
</evidence>
<dbReference type="GO" id="GO:0050661">
    <property type="term" value="F:NADP binding"/>
    <property type="evidence" value="ECO:0007669"/>
    <property type="project" value="InterPro"/>
</dbReference>
<feature type="binding site" evidence="8">
    <location>
        <position position="99"/>
    </location>
    <ligand>
        <name>shikimate</name>
        <dbReference type="ChEBI" id="CHEBI:36208"/>
    </ligand>
</feature>
<dbReference type="RefSeq" id="WP_069477411.1">
    <property type="nucleotide sequence ID" value="NZ_CP017111.1"/>
</dbReference>